<accession>A0A5C6AB30</accession>
<sequence length="116" mass="12020">MSDAGFYALAYAPGLITLGVLIAMMFKQGRVSWSLGCAMVGCLLAASSPWILFWFTWNILEVHTANFGAAALEFAQPIITPMGAGLGALVGSAIGSAIDGPSDANADERGDLPPIM</sequence>
<dbReference type="AlphaFoldDB" id="A0A5C6AB30"/>
<reference evidence="2 3" key="1">
    <citation type="submission" date="2019-02" db="EMBL/GenBank/DDBJ databases">
        <title>Deep-cultivation of Planctomycetes and their phenomic and genomic characterization uncovers novel biology.</title>
        <authorList>
            <person name="Wiegand S."/>
            <person name="Jogler M."/>
            <person name="Boedeker C."/>
            <person name="Pinto D."/>
            <person name="Vollmers J."/>
            <person name="Rivas-Marin E."/>
            <person name="Kohn T."/>
            <person name="Peeters S.H."/>
            <person name="Heuer A."/>
            <person name="Rast P."/>
            <person name="Oberbeckmann S."/>
            <person name="Bunk B."/>
            <person name="Jeske O."/>
            <person name="Meyerdierks A."/>
            <person name="Storesund J.E."/>
            <person name="Kallscheuer N."/>
            <person name="Luecker S."/>
            <person name="Lage O.M."/>
            <person name="Pohl T."/>
            <person name="Merkel B.J."/>
            <person name="Hornburger P."/>
            <person name="Mueller R.-W."/>
            <person name="Bruemmer F."/>
            <person name="Labrenz M."/>
            <person name="Spormann A.M."/>
            <person name="Op Den Camp H."/>
            <person name="Overmann J."/>
            <person name="Amann R."/>
            <person name="Jetten M.S.M."/>
            <person name="Mascher T."/>
            <person name="Medema M.H."/>
            <person name="Devos D.P."/>
            <person name="Kaster A.-K."/>
            <person name="Ovreas L."/>
            <person name="Rohde M."/>
            <person name="Galperin M.Y."/>
            <person name="Jogler C."/>
        </authorList>
    </citation>
    <scope>NUCLEOTIDE SEQUENCE [LARGE SCALE GENOMIC DNA]</scope>
    <source>
        <strain evidence="2 3">Pla108</strain>
    </source>
</reference>
<dbReference type="RefSeq" id="WP_146445168.1">
    <property type="nucleotide sequence ID" value="NZ_SJPR01000003.1"/>
</dbReference>
<protein>
    <submittedName>
        <fullName evidence="2">Uncharacterized protein</fullName>
    </submittedName>
</protein>
<keyword evidence="3" id="KW-1185">Reference proteome</keyword>
<keyword evidence="1" id="KW-1133">Transmembrane helix</keyword>
<feature type="transmembrane region" description="Helical" evidence="1">
    <location>
        <begin position="33"/>
        <end position="57"/>
    </location>
</feature>
<dbReference type="EMBL" id="SJPR01000003">
    <property type="protein sequence ID" value="TWT96646.1"/>
    <property type="molecule type" value="Genomic_DNA"/>
</dbReference>
<name>A0A5C6AB30_9BACT</name>
<gene>
    <name evidence="2" type="ORF">Pla108_24200</name>
</gene>
<comment type="caution">
    <text evidence="2">The sequence shown here is derived from an EMBL/GenBank/DDBJ whole genome shotgun (WGS) entry which is preliminary data.</text>
</comment>
<keyword evidence="1" id="KW-0812">Transmembrane</keyword>
<organism evidence="2 3">
    <name type="scientific">Botrimarina colliarenosi</name>
    <dbReference type="NCBI Taxonomy" id="2528001"/>
    <lineage>
        <taxon>Bacteria</taxon>
        <taxon>Pseudomonadati</taxon>
        <taxon>Planctomycetota</taxon>
        <taxon>Planctomycetia</taxon>
        <taxon>Pirellulales</taxon>
        <taxon>Lacipirellulaceae</taxon>
        <taxon>Botrimarina</taxon>
    </lineage>
</organism>
<evidence type="ECO:0000256" key="1">
    <source>
        <dbReference type="SAM" id="Phobius"/>
    </source>
</evidence>
<feature type="transmembrane region" description="Helical" evidence="1">
    <location>
        <begin position="6"/>
        <end position="26"/>
    </location>
</feature>
<dbReference type="Proteomes" id="UP000317421">
    <property type="component" value="Unassembled WGS sequence"/>
</dbReference>
<proteinExistence type="predicted"/>
<keyword evidence="1" id="KW-0472">Membrane</keyword>
<evidence type="ECO:0000313" key="3">
    <source>
        <dbReference type="Proteomes" id="UP000317421"/>
    </source>
</evidence>
<evidence type="ECO:0000313" key="2">
    <source>
        <dbReference type="EMBL" id="TWT96646.1"/>
    </source>
</evidence>